<dbReference type="Gene3D" id="2.120.10.30">
    <property type="entry name" value="TolB, C-terminal domain"/>
    <property type="match status" value="2"/>
</dbReference>
<dbReference type="EMBL" id="SRLE01000001">
    <property type="protein sequence ID" value="TGD75989.1"/>
    <property type="molecule type" value="Genomic_DNA"/>
</dbReference>
<dbReference type="PANTHER" id="PTHR40274">
    <property type="entry name" value="VIRGINIAMYCIN B LYASE"/>
    <property type="match status" value="1"/>
</dbReference>
<dbReference type="PANTHER" id="PTHR40274:SF4">
    <property type="entry name" value="BLL1406 PROTEIN"/>
    <property type="match status" value="1"/>
</dbReference>
<dbReference type="InterPro" id="IPR011042">
    <property type="entry name" value="6-blade_b-propeller_TolB-like"/>
</dbReference>
<dbReference type="SUPFAM" id="SSF63829">
    <property type="entry name" value="Calcium-dependent phosphotriesterase"/>
    <property type="match status" value="2"/>
</dbReference>
<dbReference type="InterPro" id="IPR051344">
    <property type="entry name" value="Vgb"/>
</dbReference>
<sequence length="535" mass="55686">MLTSAGRFAAASSIACAAGWSVERVTPASRLFGANGLRNGPDGRLYVAQVSGSQISAIDVASGAVHTVSPMGGAIVAPDDIAFDSEGNLFATEISEGRVSVRSPNGQSRVVYGDLPCANPITIHQGRLFAGECLHRGRIVELDLNGRPPRVLVENVPMPNAMEVGPDGRLYFPVMEANEIWRVGLDGGAPEVVARNLGVPDSVKFDQHGFIVSTQAASGEVLRINPETGEHSTLAQLAPGLDNLAFVDGRLFVSSFSGAITEILAGGTTRSLLPAGMNGPLGLTCEPDGRVLVCDGPYCYCVHRGARPEVLGMLFTPGSPGYSRGIVFAAPGEYIITTGLGQVARWRPAQQASEILAEGFDRLFGVDVDARGAAIVAEAGRGRLLGIFKGKVAELASGLDEPRGVAVTDDGDYLVAEQGAGRVVRVTPGGVETVLDGLQCPQGIACRGAFLYVMDAGSRSLVQYNCVSKDRQTVATELPVGHPAGVTPKPIRPFPPLSGAMGPFADIALAADGRLYIAADAEGSVVALRCDDQAT</sequence>
<gene>
    <name evidence="1" type="ORF">E4634_00075</name>
</gene>
<dbReference type="Proteomes" id="UP000298050">
    <property type="component" value="Unassembled WGS sequence"/>
</dbReference>
<dbReference type="OrthoDB" id="30052at2"/>
<dbReference type="RefSeq" id="WP_135440567.1">
    <property type="nucleotide sequence ID" value="NZ_SRLE01000001.1"/>
</dbReference>
<comment type="caution">
    <text evidence="1">The sequence shown here is derived from an EMBL/GenBank/DDBJ whole genome shotgun (WGS) entry which is preliminary data.</text>
</comment>
<proteinExistence type="predicted"/>
<evidence type="ECO:0000313" key="2">
    <source>
        <dbReference type="Proteomes" id="UP000298050"/>
    </source>
</evidence>
<accession>A0A4Z0M8Z7</accession>
<organism evidence="1 2">
    <name type="scientific">Mangrovimicrobium sediminis</name>
    <dbReference type="NCBI Taxonomy" id="2562682"/>
    <lineage>
        <taxon>Bacteria</taxon>
        <taxon>Pseudomonadati</taxon>
        <taxon>Pseudomonadota</taxon>
        <taxon>Gammaproteobacteria</taxon>
        <taxon>Cellvibrionales</taxon>
        <taxon>Halieaceae</taxon>
        <taxon>Mangrovimicrobium</taxon>
    </lineage>
</organism>
<evidence type="ECO:0000313" key="1">
    <source>
        <dbReference type="EMBL" id="TGD75989.1"/>
    </source>
</evidence>
<dbReference type="AlphaFoldDB" id="A0A4Z0M8Z7"/>
<reference evidence="1 2" key="1">
    <citation type="submission" date="2019-04" db="EMBL/GenBank/DDBJ databases">
        <title>Taxonomy of novel Haliea sp. from mangrove soil of West Coast of India.</title>
        <authorList>
            <person name="Verma A."/>
            <person name="Kumar P."/>
            <person name="Krishnamurthi S."/>
        </authorList>
    </citation>
    <scope>NUCLEOTIDE SEQUENCE [LARGE SCALE GENOMIC DNA]</scope>
    <source>
        <strain evidence="1 2">SAOS-164</strain>
    </source>
</reference>
<protein>
    <submittedName>
        <fullName evidence="1">Gluconolaconase</fullName>
    </submittedName>
</protein>
<name>A0A4Z0M8Z7_9GAMM</name>
<keyword evidence="2" id="KW-1185">Reference proteome</keyword>